<protein>
    <recommendedName>
        <fullName evidence="9">Bax inhibitor-1/YccA family protein</fullName>
    </recommendedName>
</protein>
<dbReference type="RefSeq" id="WP_069685515.1">
    <property type="nucleotide sequence ID" value="NZ_BSKO01000001.1"/>
</dbReference>
<evidence type="ECO:0000256" key="1">
    <source>
        <dbReference type="ARBA" id="ARBA00004141"/>
    </source>
</evidence>
<accession>A0ABQ5TKF9</accession>
<keyword evidence="4 6" id="KW-1133">Transmembrane helix</keyword>
<comment type="similarity">
    <text evidence="2 6">Belongs to the BI1 family.</text>
</comment>
<feature type="transmembrane region" description="Helical" evidence="6">
    <location>
        <begin position="6"/>
        <end position="28"/>
    </location>
</feature>
<sequence>MNKQEIIQRILIVFTLTLAVACIGIYMGQFIPQQWMLPLLIIEIIMLIAAVLLRRWGRIGYIFLFSFVIISGITMFPAIYYYLSEIGAIVVLFVFLLTLMIFTILGIVGWVLEKDLSFMGSTLFIILLVLIAFSIFNWFVPQSDTVLVIVACVSAGLFSVYIVYDFNQIKHRALTAKDVPSAVLSLYLDFVNLFLDLLRIVAYVFKRRG</sequence>
<evidence type="ECO:0000256" key="3">
    <source>
        <dbReference type="ARBA" id="ARBA00022692"/>
    </source>
</evidence>
<dbReference type="InterPro" id="IPR006214">
    <property type="entry name" value="Bax_inhibitor_1-related"/>
</dbReference>
<dbReference type="Proteomes" id="UP001275436">
    <property type="component" value="Unassembled WGS sequence"/>
</dbReference>
<evidence type="ECO:0000256" key="6">
    <source>
        <dbReference type="RuleBase" id="RU004379"/>
    </source>
</evidence>
<proteinExistence type="inferred from homology"/>
<feature type="transmembrane region" description="Helical" evidence="6">
    <location>
        <begin position="146"/>
        <end position="164"/>
    </location>
</feature>
<dbReference type="CDD" id="cd10432">
    <property type="entry name" value="BI-1-like_bacterial"/>
    <property type="match status" value="1"/>
</dbReference>
<evidence type="ECO:0000313" key="7">
    <source>
        <dbReference type="EMBL" id="GLO67343.1"/>
    </source>
</evidence>
<keyword evidence="3 6" id="KW-0812">Transmembrane</keyword>
<evidence type="ECO:0000256" key="5">
    <source>
        <dbReference type="ARBA" id="ARBA00023136"/>
    </source>
</evidence>
<keyword evidence="5 6" id="KW-0472">Membrane</keyword>
<feature type="transmembrane region" description="Helical" evidence="6">
    <location>
        <begin position="90"/>
        <end position="112"/>
    </location>
</feature>
<organism evidence="7 8">
    <name type="scientific">Oceanobacillus kimchii</name>
    <dbReference type="NCBI Taxonomy" id="746691"/>
    <lineage>
        <taxon>Bacteria</taxon>
        <taxon>Bacillati</taxon>
        <taxon>Bacillota</taxon>
        <taxon>Bacilli</taxon>
        <taxon>Bacillales</taxon>
        <taxon>Bacillaceae</taxon>
        <taxon>Oceanobacillus</taxon>
    </lineage>
</organism>
<feature type="transmembrane region" description="Helical" evidence="6">
    <location>
        <begin position="35"/>
        <end position="53"/>
    </location>
</feature>
<evidence type="ECO:0008006" key="9">
    <source>
        <dbReference type="Google" id="ProtNLM"/>
    </source>
</evidence>
<dbReference type="PANTHER" id="PTHR23291:SF50">
    <property type="entry name" value="PROTEIN LIFEGUARD 4"/>
    <property type="match status" value="1"/>
</dbReference>
<feature type="transmembrane region" description="Helical" evidence="6">
    <location>
        <begin position="118"/>
        <end position="139"/>
    </location>
</feature>
<evidence type="ECO:0000313" key="8">
    <source>
        <dbReference type="Proteomes" id="UP001275436"/>
    </source>
</evidence>
<feature type="transmembrane region" description="Helical" evidence="6">
    <location>
        <begin position="59"/>
        <end position="83"/>
    </location>
</feature>
<comment type="subcellular location">
    <subcellularLocation>
        <location evidence="1">Membrane</location>
        <topology evidence="1">Multi-pass membrane protein</topology>
    </subcellularLocation>
</comment>
<dbReference type="PANTHER" id="PTHR23291">
    <property type="entry name" value="BAX INHIBITOR-RELATED"/>
    <property type="match status" value="1"/>
</dbReference>
<dbReference type="PROSITE" id="PS51257">
    <property type="entry name" value="PROKAR_LIPOPROTEIN"/>
    <property type="match status" value="1"/>
</dbReference>
<keyword evidence="8" id="KW-1185">Reference proteome</keyword>
<evidence type="ECO:0000256" key="4">
    <source>
        <dbReference type="ARBA" id="ARBA00022989"/>
    </source>
</evidence>
<name>A0ABQ5TKF9_9BACI</name>
<dbReference type="Pfam" id="PF01027">
    <property type="entry name" value="Bax1-I"/>
    <property type="match status" value="1"/>
</dbReference>
<evidence type="ECO:0000256" key="2">
    <source>
        <dbReference type="ARBA" id="ARBA00010350"/>
    </source>
</evidence>
<dbReference type="EMBL" id="BSKO01000001">
    <property type="protein sequence ID" value="GLO67343.1"/>
    <property type="molecule type" value="Genomic_DNA"/>
</dbReference>
<gene>
    <name evidence="7" type="primary">yetJ</name>
    <name evidence="7" type="ORF">MACH08_31270</name>
</gene>
<comment type="caution">
    <text evidence="7">The sequence shown here is derived from an EMBL/GenBank/DDBJ whole genome shotgun (WGS) entry which is preliminary data.</text>
</comment>
<reference evidence="7 8" key="1">
    <citation type="submission" date="2023-02" db="EMBL/GenBank/DDBJ databases">
        <title>Oceanobacillus kimchii IFOP_LL358 isolated form Alexandrium catenella lab strain.</title>
        <authorList>
            <person name="Gajardo G."/>
            <person name="Ueki S."/>
            <person name="Maruyama F."/>
        </authorList>
    </citation>
    <scope>NUCLEOTIDE SEQUENCE [LARGE SCALE GENOMIC DNA]</scope>
    <source>
        <strain evidence="7 8">IFOP_LL358</strain>
    </source>
</reference>